<dbReference type="EMBL" id="VKLW01000045">
    <property type="protein sequence ID" value="TYK31991.1"/>
    <property type="molecule type" value="Genomic_DNA"/>
</dbReference>
<dbReference type="Proteomes" id="UP000324383">
    <property type="component" value="Unassembled WGS sequence"/>
</dbReference>
<dbReference type="InterPro" id="IPR001223">
    <property type="entry name" value="Glyco_hydro18_cat"/>
</dbReference>
<keyword evidence="4" id="KW-1185">Reference proteome</keyword>
<evidence type="ECO:0000313" key="3">
    <source>
        <dbReference type="EMBL" id="TYK31991.1"/>
    </source>
</evidence>
<dbReference type="InterPro" id="IPR017853">
    <property type="entry name" value="GH"/>
</dbReference>
<proteinExistence type="predicted"/>
<feature type="domain" description="GH18" evidence="2">
    <location>
        <begin position="189"/>
        <end position="463"/>
    </location>
</feature>
<dbReference type="GO" id="GO:0005975">
    <property type="term" value="P:carbohydrate metabolic process"/>
    <property type="evidence" value="ECO:0007669"/>
    <property type="project" value="InterPro"/>
</dbReference>
<evidence type="ECO:0000256" key="1">
    <source>
        <dbReference type="SAM" id="SignalP"/>
    </source>
</evidence>
<name>A0A5D3E8P7_9BACE</name>
<gene>
    <name evidence="3" type="ORF">FNJ60_14130</name>
</gene>
<dbReference type="Gene3D" id="2.60.40.1740">
    <property type="entry name" value="hypothetical protein (bacova_03559)"/>
    <property type="match status" value="1"/>
</dbReference>
<sequence length="463" mass="52536">MKFIKPQYWLMAFVLTGCLAACTNDDIKIGQVDEGNYTVSNEELAFINDINGKRIFTVTEFRNEGSTELFVNVPKKASANSSITATYDKSVLDTYNANNNSDYEAFPEQHVTFDKEGIITLNAGEMKSSGLKISFTSDGTLSTDKSYVIPLRMKVTSGNFKLAKEDETRLIFVKDLTGLPDCQKESGIKVFSCMEVNDTNPLNNLSFTLKKSEKPLIDVLILFSANINYEEKTGRVYIYNNENVQAILDKREHYLKPLQDRGMKIILGILGNHDRAGIMSLADETAKAFAQEVKAMCDAYNLDGIFIDDEYSGYEYTNIKPGFVYPSREAGARLCYEIKMAQPDRWIVAYSLTFPAVEGKLASEFIDYYVHDYGGHADVSEHFPGMSKMNMGLYSQEYNLGNFATIYDLKKMRKEGYGTHMIFAMDPYRANFARQFESMQDIAQAFYDDELVFDGKKYPKDWK</sequence>
<feature type="signal peptide" evidence="1">
    <location>
        <begin position="1"/>
        <end position="20"/>
    </location>
</feature>
<dbReference type="InterPro" id="IPR013728">
    <property type="entry name" value="BT_3987-like_N"/>
</dbReference>
<dbReference type="AlphaFoldDB" id="A0A5D3E8P7"/>
<protein>
    <submittedName>
        <fullName evidence="3">DUF1735 domain-containing protein</fullName>
    </submittedName>
</protein>
<dbReference type="Pfam" id="PF08522">
    <property type="entry name" value="BT_3987-like_N"/>
    <property type="match status" value="1"/>
</dbReference>
<organism evidence="3 4">
    <name type="scientific">Bacteroides pyogenes</name>
    <dbReference type="NCBI Taxonomy" id="310300"/>
    <lineage>
        <taxon>Bacteria</taxon>
        <taxon>Pseudomonadati</taxon>
        <taxon>Bacteroidota</taxon>
        <taxon>Bacteroidia</taxon>
        <taxon>Bacteroidales</taxon>
        <taxon>Bacteroidaceae</taxon>
        <taxon>Bacteroides</taxon>
    </lineage>
</organism>
<dbReference type="Gene3D" id="3.20.20.80">
    <property type="entry name" value="Glycosidases"/>
    <property type="match status" value="1"/>
</dbReference>
<dbReference type="SUPFAM" id="SSF51445">
    <property type="entry name" value="(Trans)glycosidases"/>
    <property type="match status" value="1"/>
</dbReference>
<feature type="chain" id="PRO_5030116186" evidence="1">
    <location>
        <begin position="21"/>
        <end position="463"/>
    </location>
</feature>
<evidence type="ECO:0000313" key="4">
    <source>
        <dbReference type="Proteomes" id="UP000324383"/>
    </source>
</evidence>
<reference evidence="3 4" key="1">
    <citation type="submission" date="2019-07" db="EMBL/GenBank/DDBJ databases">
        <title>Draft Genome Sequences of Bacteroides pyogenes Strains Isolated from the Uterus Holstein Dairy Cows with Metritis.</title>
        <authorList>
            <person name="Cunha F."/>
            <person name="Galvao K.N."/>
            <person name="Jeon S.J."/>
            <person name="Jeong K.C."/>
        </authorList>
    </citation>
    <scope>NUCLEOTIDE SEQUENCE [LARGE SCALE GENOMIC DNA]</scope>
    <source>
        <strain evidence="3 4">KG-31</strain>
    </source>
</reference>
<comment type="caution">
    <text evidence="3">The sequence shown here is derived from an EMBL/GenBank/DDBJ whole genome shotgun (WGS) entry which is preliminary data.</text>
</comment>
<dbReference type="PROSITE" id="PS51910">
    <property type="entry name" value="GH18_2"/>
    <property type="match status" value="1"/>
</dbReference>
<accession>A0A5D3E8P7</accession>
<keyword evidence="1" id="KW-0732">Signal</keyword>
<evidence type="ECO:0000259" key="2">
    <source>
        <dbReference type="PROSITE" id="PS51910"/>
    </source>
</evidence>
<dbReference type="PROSITE" id="PS51257">
    <property type="entry name" value="PROKAR_LIPOPROTEIN"/>
    <property type="match status" value="1"/>
</dbReference>